<dbReference type="EMBL" id="FQUK01000055">
    <property type="protein sequence ID" value="SHF30066.1"/>
    <property type="molecule type" value="Genomic_DNA"/>
</dbReference>
<dbReference type="CDD" id="cd03674">
    <property type="entry name" value="NUDIX_Hydrolase"/>
    <property type="match status" value="1"/>
</dbReference>
<evidence type="ECO:0000259" key="1">
    <source>
        <dbReference type="PROSITE" id="PS51462"/>
    </source>
</evidence>
<protein>
    <submittedName>
        <fullName evidence="2">8-oxo-dGTP pyrophosphatase MutT, NUDIX family</fullName>
    </submittedName>
</protein>
<dbReference type="AlphaFoldDB" id="A0A1M5AIW8"/>
<proteinExistence type="predicted"/>
<dbReference type="PROSITE" id="PS51462">
    <property type="entry name" value="NUDIX"/>
    <property type="match status" value="1"/>
</dbReference>
<organism evidence="2 3">
    <name type="scientific">Thermomonas hydrothermalis</name>
    <dbReference type="NCBI Taxonomy" id="213588"/>
    <lineage>
        <taxon>Bacteria</taxon>
        <taxon>Pseudomonadati</taxon>
        <taxon>Pseudomonadota</taxon>
        <taxon>Gammaproteobacteria</taxon>
        <taxon>Lysobacterales</taxon>
        <taxon>Lysobacteraceae</taxon>
        <taxon>Thermomonas</taxon>
    </lineage>
</organism>
<name>A0A1M5AIW8_9GAMM</name>
<evidence type="ECO:0000313" key="2">
    <source>
        <dbReference type="EMBL" id="SHF30066.1"/>
    </source>
</evidence>
<gene>
    <name evidence="2" type="ORF">SAMN02745204_02217</name>
</gene>
<accession>A0A1M5AIW8</accession>
<dbReference type="InterPro" id="IPR015797">
    <property type="entry name" value="NUDIX_hydrolase-like_dom_sf"/>
</dbReference>
<sequence length="189" mass="21205">MGDARSRFRQELVAYAAQCPEQAAPFLALLDDPQDPFRRERLAGHFTASCWLVDRTGTRVLLTHHRKLGLWLQLGGHADGDPDLARVALREAEEESGLSGLTLVPGIFDLDRHWIPDYRGVPAHWHYDVRYVVRAGVDEAFVVSPESLALAWRDIGELAQDANADASVRRMAGKWLAQRSAHPHRLQQA</sequence>
<dbReference type="SUPFAM" id="SSF55811">
    <property type="entry name" value="Nudix"/>
    <property type="match status" value="1"/>
</dbReference>
<dbReference type="InterPro" id="IPR000086">
    <property type="entry name" value="NUDIX_hydrolase_dom"/>
</dbReference>
<evidence type="ECO:0000313" key="3">
    <source>
        <dbReference type="Proteomes" id="UP000242857"/>
    </source>
</evidence>
<dbReference type="STRING" id="213588.SAMN02745204_02217"/>
<dbReference type="Proteomes" id="UP000242857">
    <property type="component" value="Unassembled WGS sequence"/>
</dbReference>
<dbReference type="OrthoDB" id="129709at2"/>
<keyword evidence="3" id="KW-1185">Reference proteome</keyword>
<dbReference type="RefSeq" id="WP_072756598.1">
    <property type="nucleotide sequence ID" value="NZ_FQUK01000055.1"/>
</dbReference>
<dbReference type="Gene3D" id="3.90.79.10">
    <property type="entry name" value="Nucleoside Triphosphate Pyrophosphohydrolase"/>
    <property type="match status" value="1"/>
</dbReference>
<dbReference type="GO" id="GO:0003824">
    <property type="term" value="F:catalytic activity"/>
    <property type="evidence" value="ECO:0007669"/>
    <property type="project" value="UniProtKB-ARBA"/>
</dbReference>
<reference evidence="3" key="1">
    <citation type="submission" date="2016-11" db="EMBL/GenBank/DDBJ databases">
        <authorList>
            <person name="Varghese N."/>
            <person name="Submissions S."/>
        </authorList>
    </citation>
    <scope>NUCLEOTIDE SEQUENCE [LARGE SCALE GENOMIC DNA]</scope>
    <source>
        <strain evidence="3">DSM 14834</strain>
    </source>
</reference>
<dbReference type="Pfam" id="PF00293">
    <property type="entry name" value="NUDIX"/>
    <property type="match status" value="1"/>
</dbReference>
<feature type="domain" description="Nudix hydrolase" evidence="1">
    <location>
        <begin position="43"/>
        <end position="177"/>
    </location>
</feature>